<dbReference type="CDD" id="cd06260">
    <property type="entry name" value="DUF820-like"/>
    <property type="match status" value="1"/>
</dbReference>
<gene>
    <name evidence="2" type="ORF">GCM10010347_13580</name>
</gene>
<feature type="domain" description="Putative restriction endonuclease" evidence="1">
    <location>
        <begin position="24"/>
        <end position="194"/>
    </location>
</feature>
<name>A0ABQ3ESS4_9ACTN</name>
<dbReference type="PANTHER" id="PTHR35400:SF3">
    <property type="entry name" value="SLL1072 PROTEIN"/>
    <property type="match status" value="1"/>
</dbReference>
<dbReference type="EMBL" id="BMVP01000002">
    <property type="protein sequence ID" value="GHB45372.1"/>
    <property type="molecule type" value="Genomic_DNA"/>
</dbReference>
<dbReference type="SUPFAM" id="SSF52980">
    <property type="entry name" value="Restriction endonuclease-like"/>
    <property type="match status" value="1"/>
</dbReference>
<dbReference type="PANTHER" id="PTHR35400">
    <property type="entry name" value="SLR1083 PROTEIN"/>
    <property type="match status" value="1"/>
</dbReference>
<dbReference type="Proteomes" id="UP000642673">
    <property type="component" value="Unassembled WGS sequence"/>
</dbReference>
<comment type="caution">
    <text evidence="2">The sequence shown here is derived from an EMBL/GenBank/DDBJ whole genome shotgun (WGS) entry which is preliminary data.</text>
</comment>
<accession>A0ABQ3ESS4</accession>
<organism evidence="2 3">
    <name type="scientific">Streptomyces cirratus</name>
    <dbReference type="NCBI Taxonomy" id="68187"/>
    <lineage>
        <taxon>Bacteria</taxon>
        <taxon>Bacillati</taxon>
        <taxon>Actinomycetota</taxon>
        <taxon>Actinomycetes</taxon>
        <taxon>Kitasatosporales</taxon>
        <taxon>Streptomycetaceae</taxon>
        <taxon>Streptomyces</taxon>
    </lineage>
</organism>
<dbReference type="RefSeq" id="WP_190183097.1">
    <property type="nucleotide sequence ID" value="NZ_BMVP01000002.1"/>
</dbReference>
<sequence>MSALAHEAPCDPGLDEVLWQAWKAMDLPEGYRAEIIEGSIEVSPTGRRRHGVLTNRLRWLLEAHMTGSELKVFQDINIIHGRKVCIPDLFVGPEDLDEIADEEGLGVDATRVSLVAEIVSPGKEAHRRDHIRKRRWYAQAGIPVYVVIDDFDGLGTVTVFSGPDADGGTYATKTTVSYGTPVTIPEGPAKGVELDGTLTRP</sequence>
<dbReference type="InterPro" id="IPR011335">
    <property type="entry name" value="Restrct_endonuc-II-like"/>
</dbReference>
<evidence type="ECO:0000259" key="1">
    <source>
        <dbReference type="Pfam" id="PF05685"/>
    </source>
</evidence>
<dbReference type="Pfam" id="PF05685">
    <property type="entry name" value="Uma2"/>
    <property type="match status" value="1"/>
</dbReference>
<evidence type="ECO:0000313" key="3">
    <source>
        <dbReference type="Proteomes" id="UP000642673"/>
    </source>
</evidence>
<dbReference type="Gene3D" id="3.90.1570.10">
    <property type="entry name" value="tt1808, chain A"/>
    <property type="match status" value="1"/>
</dbReference>
<dbReference type="InterPro" id="IPR012296">
    <property type="entry name" value="Nuclease_put_TT1808"/>
</dbReference>
<protein>
    <submittedName>
        <fullName evidence="2">Membrane protein</fullName>
    </submittedName>
</protein>
<dbReference type="InterPro" id="IPR008538">
    <property type="entry name" value="Uma2"/>
</dbReference>
<proteinExistence type="predicted"/>
<reference evidence="3" key="1">
    <citation type="journal article" date="2019" name="Int. J. Syst. Evol. Microbiol.">
        <title>The Global Catalogue of Microorganisms (GCM) 10K type strain sequencing project: providing services to taxonomists for standard genome sequencing and annotation.</title>
        <authorList>
            <consortium name="The Broad Institute Genomics Platform"/>
            <consortium name="The Broad Institute Genome Sequencing Center for Infectious Disease"/>
            <person name="Wu L."/>
            <person name="Ma J."/>
        </authorList>
    </citation>
    <scope>NUCLEOTIDE SEQUENCE [LARGE SCALE GENOMIC DNA]</scope>
    <source>
        <strain evidence="3">JCM 4738</strain>
    </source>
</reference>
<evidence type="ECO:0000313" key="2">
    <source>
        <dbReference type="EMBL" id="GHB45372.1"/>
    </source>
</evidence>
<keyword evidence="3" id="KW-1185">Reference proteome</keyword>